<dbReference type="PROSITE" id="PS51257">
    <property type="entry name" value="PROKAR_LIPOPROTEIN"/>
    <property type="match status" value="1"/>
</dbReference>
<evidence type="ECO:0000313" key="2">
    <source>
        <dbReference type="EMBL" id="QHS99822.1"/>
    </source>
</evidence>
<dbReference type="EMBL" id="MN739348">
    <property type="protein sequence ID" value="QHS99822.1"/>
    <property type="molecule type" value="Genomic_DNA"/>
</dbReference>
<dbReference type="AlphaFoldDB" id="A0A6C0C674"/>
<organism evidence="2">
    <name type="scientific">viral metagenome</name>
    <dbReference type="NCBI Taxonomy" id="1070528"/>
    <lineage>
        <taxon>unclassified sequences</taxon>
        <taxon>metagenomes</taxon>
        <taxon>organismal metagenomes</taxon>
    </lineage>
</organism>
<evidence type="ECO:0000256" key="1">
    <source>
        <dbReference type="SAM" id="MobiDB-lite"/>
    </source>
</evidence>
<name>A0A6C0C674_9ZZZZ</name>
<sequence length="106" mass="12284">MNRNKKGGSVPIVVIYYTGIGCDPLPHLHSPDRFLNIVNEHFKEDNPETHGFDLDQWIEWVGANKIILNSLGSKVIKHKKKKSKKRKHKSSKKSKKSKGSKRRKRR</sequence>
<protein>
    <submittedName>
        <fullName evidence="2">Uncharacterized protein</fullName>
    </submittedName>
</protein>
<proteinExistence type="predicted"/>
<accession>A0A6C0C674</accession>
<feature type="region of interest" description="Disordered" evidence="1">
    <location>
        <begin position="73"/>
        <end position="106"/>
    </location>
</feature>
<reference evidence="2" key="1">
    <citation type="journal article" date="2020" name="Nature">
        <title>Giant virus diversity and host interactions through global metagenomics.</title>
        <authorList>
            <person name="Schulz F."/>
            <person name="Roux S."/>
            <person name="Paez-Espino D."/>
            <person name="Jungbluth S."/>
            <person name="Walsh D.A."/>
            <person name="Denef V.J."/>
            <person name="McMahon K.D."/>
            <person name="Konstantinidis K.T."/>
            <person name="Eloe-Fadrosh E.A."/>
            <person name="Kyrpides N.C."/>
            <person name="Woyke T."/>
        </authorList>
    </citation>
    <scope>NUCLEOTIDE SEQUENCE</scope>
    <source>
        <strain evidence="2">GVMAG-M-3300020187-37</strain>
    </source>
</reference>
<feature type="compositionally biased region" description="Basic residues" evidence="1">
    <location>
        <begin position="75"/>
        <end position="106"/>
    </location>
</feature>